<name>A0A267DP76_9PLAT</name>
<dbReference type="GO" id="GO:0070034">
    <property type="term" value="F:telomerase RNA binding"/>
    <property type="evidence" value="ECO:0007669"/>
    <property type="project" value="TreeGrafter"/>
</dbReference>
<dbReference type="Proteomes" id="UP000215902">
    <property type="component" value="Unassembled WGS sequence"/>
</dbReference>
<feature type="compositionally biased region" description="Acidic residues" evidence="2">
    <location>
        <begin position="509"/>
        <end position="521"/>
    </location>
</feature>
<evidence type="ECO:0000256" key="1">
    <source>
        <dbReference type="ARBA" id="ARBA00023161"/>
    </source>
</evidence>
<dbReference type="OrthoDB" id="5920073at2759"/>
<feature type="region of interest" description="Disordered" evidence="2">
    <location>
        <begin position="574"/>
        <end position="597"/>
    </location>
</feature>
<feature type="domain" description="Telomerase activating protein Est1-like N-terminal" evidence="4">
    <location>
        <begin position="63"/>
        <end position="184"/>
    </location>
</feature>
<evidence type="ECO:0000259" key="3">
    <source>
        <dbReference type="Pfam" id="PF10373"/>
    </source>
</evidence>
<dbReference type="Gene3D" id="3.40.50.1010">
    <property type="entry name" value="5'-nuclease"/>
    <property type="match status" value="1"/>
</dbReference>
<feature type="compositionally biased region" description="Polar residues" evidence="2">
    <location>
        <begin position="494"/>
        <end position="503"/>
    </location>
</feature>
<dbReference type="InterPro" id="IPR018834">
    <property type="entry name" value="DNA/RNA-bd_Est1-type"/>
</dbReference>
<dbReference type="InterPro" id="IPR011990">
    <property type="entry name" value="TPR-like_helical_dom_sf"/>
</dbReference>
<feature type="compositionally biased region" description="Basic residues" evidence="2">
    <location>
        <begin position="473"/>
        <end position="486"/>
    </location>
</feature>
<evidence type="ECO:0000313" key="7">
    <source>
        <dbReference type="Proteomes" id="UP000215902"/>
    </source>
</evidence>
<dbReference type="PANTHER" id="PTHR15696">
    <property type="entry name" value="SMG-7 SUPPRESSOR WITH MORPHOLOGICAL EFFECT ON GENITALIA PROTEIN 7"/>
    <property type="match status" value="1"/>
</dbReference>
<evidence type="ECO:0000313" key="6">
    <source>
        <dbReference type="EMBL" id="PAA70146.1"/>
    </source>
</evidence>
<evidence type="ECO:0000313" key="5">
    <source>
        <dbReference type="EMBL" id="PAA51103.1"/>
    </source>
</evidence>
<evidence type="ECO:0000259" key="4">
    <source>
        <dbReference type="Pfam" id="PF10374"/>
    </source>
</evidence>
<comment type="caution">
    <text evidence="5">The sequence shown here is derived from an EMBL/GenBank/DDBJ whole genome shotgun (WGS) entry which is preliminary data.</text>
</comment>
<dbReference type="EMBL" id="NIVC01001263">
    <property type="protein sequence ID" value="PAA70146.1"/>
    <property type="molecule type" value="Genomic_DNA"/>
</dbReference>
<feature type="domain" description="DNA/RNA-binding" evidence="3">
    <location>
        <begin position="195"/>
        <end position="320"/>
    </location>
</feature>
<dbReference type="PANTHER" id="PTHR15696:SF7">
    <property type="entry name" value="NONSENSE-MEDIATED MRNA DECAY FACTOR"/>
    <property type="match status" value="1"/>
</dbReference>
<dbReference type="EMBL" id="NIVC01003504">
    <property type="protein sequence ID" value="PAA51103.1"/>
    <property type="molecule type" value="Genomic_DNA"/>
</dbReference>
<dbReference type="Gene3D" id="1.25.40.10">
    <property type="entry name" value="Tetratricopeptide repeat domain"/>
    <property type="match status" value="1"/>
</dbReference>
<accession>A0A267DP76</accession>
<dbReference type="InterPro" id="IPR045153">
    <property type="entry name" value="Est1/Ebs1-like"/>
</dbReference>
<dbReference type="STRING" id="282301.A0A267DP76"/>
<evidence type="ECO:0000256" key="2">
    <source>
        <dbReference type="SAM" id="MobiDB-lite"/>
    </source>
</evidence>
<protein>
    <recommendedName>
        <fullName evidence="8">EST1_DNA_bind domain-containing protein</fullName>
    </recommendedName>
</protein>
<feature type="region of interest" description="Disordered" evidence="2">
    <location>
        <begin position="427"/>
        <end position="549"/>
    </location>
</feature>
<evidence type="ECO:0008006" key="8">
    <source>
        <dbReference type="Google" id="ProtNLM"/>
    </source>
</evidence>
<dbReference type="SUPFAM" id="SSF48452">
    <property type="entry name" value="TPR-like"/>
    <property type="match status" value="1"/>
</dbReference>
<reference evidence="5 7" key="1">
    <citation type="submission" date="2017-06" db="EMBL/GenBank/DDBJ databases">
        <title>A platform for efficient transgenesis in Macrostomum lignano, a flatworm model organism for stem cell research.</title>
        <authorList>
            <person name="Berezikov E."/>
        </authorList>
    </citation>
    <scope>NUCLEOTIDE SEQUENCE [LARGE SCALE GENOMIC DNA]</scope>
    <source>
        <strain evidence="5">DV1</strain>
        <tissue evidence="5">Whole organism</tissue>
    </source>
</reference>
<dbReference type="GO" id="GO:0042162">
    <property type="term" value="F:telomeric DNA binding"/>
    <property type="evidence" value="ECO:0007669"/>
    <property type="project" value="TreeGrafter"/>
</dbReference>
<gene>
    <name evidence="6" type="ORF">BOX15_Mlig016494g1</name>
    <name evidence="5" type="ORF">BOX15_Mlig016494g3</name>
</gene>
<proteinExistence type="predicted"/>
<feature type="compositionally biased region" description="Acidic residues" evidence="2">
    <location>
        <begin position="434"/>
        <end position="463"/>
    </location>
</feature>
<sequence length="1063" mass="115693">MEKVTYRVVEECISRLNEIYHQHPHEPEVALFCPDAASLRHRLKSTLLKIIFLTPADFGAKGEDILWRKGFYEVLACIKKYRQSNRLSGQVEALYRAHLISGLGFYNQLLSRVLLEYPVAADDAAGLAEVAAVGCADFAPAPKLLLSADLTTDAGANAAAADWARGAVHRCLMHIGDLYRYLREFQGEVALALVQRYYGAAARFEPMIGLPYNQLGTLDVGNYYNLTAVYYYLRCLACEQPFEGSRRNLAKILNKNQRRFESLPPLDSAAAAAGSAEAGRPHKPVKQFAVRFVYLIGRLLQPHQLMQHQRRQNYRQLDAELNALCQSVLAGLSVCLSDCDDGDEAACLAVRASEVDPMRPHRLADSAVLQAALAAVLCLDSLAAANSRHAHACTAFCLGLFACVLRCALARCRHALQTVATAAPTAELDAGEPTADDSDVDEDDAAAEEVEGGGEDEDEDDAAGDFHGFSAPRLRRRRRRRRRRRGSGSEGDAFSSSGESSDCQLAFGYDEDDEEVEGEDGEVGREGEDSNAEDEAAMAAADPPSTSVGGGGGLPSFCFSYGIPSALMFHDEENDDKSEAAELGQDGPPADAENSNANVSTVCEADAQKDDSTAAAAEAVELAISRVRLLQTVKLLLDWMLCQPHLLSRAVQSSCLPLWDSLSALLNLLPAPPGEDSGVICPEPERSAALPEDAHARGLRLFQPVQRHLDFAAAGQAARLDESRLRLAAIRRFGFLAVQNDQLAFEFDSTAGHFLGPTAVAQASRDAQMRNLAQLRLINQVQQLESAVSQATPAITSSHAIPSRRCLTDGLDRLKALVSSRRCILVLPRSSIDYLDRLKQTSQAARRASRFLETELQSGRGLINTHDYPSLTACAKQLAPATTVFLICRGESPPQLELPFPVRELHEFVRQAWRRAKLVEHSRPVAMGKGGSSNHYFGCVISNVTDVKTDELAIADEQNCTTQQHRVPQYQSPSGSAHTACLPQPTGVFPPTAVSSATRPVLPLHGLRNLLGKFSLQPFEQESLAQVEVRAVGTLSEQIHSKIRNSLQVCSRAVSICHRTSSR</sequence>
<dbReference type="GO" id="GO:0000184">
    <property type="term" value="P:nuclear-transcribed mRNA catabolic process, nonsense-mediated decay"/>
    <property type="evidence" value="ECO:0007669"/>
    <property type="project" value="UniProtKB-KW"/>
</dbReference>
<dbReference type="Pfam" id="PF10374">
    <property type="entry name" value="EST1"/>
    <property type="match status" value="1"/>
</dbReference>
<keyword evidence="7" id="KW-1185">Reference proteome</keyword>
<dbReference type="InterPro" id="IPR019458">
    <property type="entry name" value="Est1-like_N"/>
</dbReference>
<dbReference type="GO" id="GO:0005697">
    <property type="term" value="C:telomerase holoenzyme complex"/>
    <property type="evidence" value="ECO:0007669"/>
    <property type="project" value="TreeGrafter"/>
</dbReference>
<dbReference type="AlphaFoldDB" id="A0A267DP76"/>
<keyword evidence="1" id="KW-0866">Nonsense-mediated mRNA decay</keyword>
<dbReference type="Pfam" id="PF10373">
    <property type="entry name" value="EST1_DNA_bind"/>
    <property type="match status" value="1"/>
</dbReference>
<organism evidence="5 7">
    <name type="scientific">Macrostomum lignano</name>
    <dbReference type="NCBI Taxonomy" id="282301"/>
    <lineage>
        <taxon>Eukaryota</taxon>
        <taxon>Metazoa</taxon>
        <taxon>Spiralia</taxon>
        <taxon>Lophotrochozoa</taxon>
        <taxon>Platyhelminthes</taxon>
        <taxon>Rhabditophora</taxon>
        <taxon>Macrostomorpha</taxon>
        <taxon>Macrostomida</taxon>
        <taxon>Macrostomidae</taxon>
        <taxon>Macrostomum</taxon>
    </lineage>
</organism>